<dbReference type="Gene3D" id="3.30.1120.70">
    <property type="match status" value="1"/>
</dbReference>
<protein>
    <submittedName>
        <fullName evidence="5">Portal protein</fullName>
    </submittedName>
</protein>
<dbReference type="EMBL" id="MT024867">
    <property type="protein sequence ID" value="QIN94308.1"/>
    <property type="molecule type" value="Genomic_DNA"/>
</dbReference>
<name>A0A6G8R2X4_9CAUD</name>
<feature type="region of interest" description="Disordered" evidence="4">
    <location>
        <begin position="338"/>
        <end position="358"/>
    </location>
</feature>
<evidence type="ECO:0000256" key="3">
    <source>
        <dbReference type="ARBA" id="ARBA00023219"/>
    </source>
</evidence>
<evidence type="ECO:0000313" key="6">
    <source>
        <dbReference type="Proteomes" id="UP000501086"/>
    </source>
</evidence>
<reference evidence="5 6" key="1">
    <citation type="submission" date="2020-02" db="EMBL/GenBank/DDBJ databases">
        <authorList>
            <person name="Demo S.M."/>
            <person name="Guardino K.C."/>
            <person name="Hobbs B.M."/>
            <person name="Hoh K.J."/>
            <person name="Lee E."/>
            <person name="Vuong I.K."/>
            <person name="Kapinos A."/>
            <person name="Freise A.C."/>
            <person name="Reddi K."/>
            <person name="Moberg-Parker J."/>
            <person name="Garlena R.A."/>
            <person name="Russell D.A."/>
            <person name="Pope W.H."/>
            <person name="Jacobs-Sera D."/>
            <person name="Hatfull G.F."/>
        </authorList>
    </citation>
    <scope>NUCLEOTIDE SEQUENCE [LARGE SCALE GENOMIC DNA]</scope>
</reference>
<dbReference type="KEGG" id="vg:80090771"/>
<gene>
    <name evidence="5" type="primary">4</name>
    <name evidence="5" type="ORF">SEA_BLUEFEATHER_4</name>
</gene>
<evidence type="ECO:0000256" key="4">
    <source>
        <dbReference type="SAM" id="MobiDB-lite"/>
    </source>
</evidence>
<keyword evidence="2" id="KW-1160">Virus entry into host cell</keyword>
<keyword evidence="6" id="KW-1185">Reference proteome</keyword>
<keyword evidence="2" id="KW-1162">Viral penetration into host cytoplasm</keyword>
<organism evidence="5 6">
    <name type="scientific">Arthrobacter phage BlueFeather</name>
    <dbReference type="NCBI Taxonomy" id="2713258"/>
    <lineage>
        <taxon>Viruses</taxon>
        <taxon>Duplodnaviria</taxon>
        <taxon>Heunggongvirae</taxon>
        <taxon>Uroviricota</taxon>
        <taxon>Caudoviricetes</taxon>
        <taxon>Caudoviricetes incertae sedis</taxon>
        <taxon>Bluefeathervirus</taxon>
        <taxon>Bluefeathervirus bluefeather</taxon>
    </lineage>
</organism>
<keyword evidence="3" id="KW-0231">Viral genome packaging</keyword>
<keyword evidence="1" id="KW-1188">Viral release from host cell</keyword>
<dbReference type="Gene3D" id="3.40.140.120">
    <property type="match status" value="1"/>
</dbReference>
<keyword evidence="2" id="KW-1171">Viral genome ejection through host cell envelope</keyword>
<proteinExistence type="predicted"/>
<evidence type="ECO:0000256" key="2">
    <source>
        <dbReference type="ARBA" id="ARBA00023009"/>
    </source>
</evidence>
<dbReference type="Gene3D" id="1.20.1270.210">
    <property type="match status" value="1"/>
</dbReference>
<keyword evidence="1" id="KW-0118">Viral capsid assembly</keyword>
<dbReference type="Pfam" id="PF04860">
    <property type="entry name" value="Phage_portal"/>
    <property type="match status" value="1"/>
</dbReference>
<evidence type="ECO:0000313" key="5">
    <source>
        <dbReference type="EMBL" id="QIN94308.1"/>
    </source>
</evidence>
<dbReference type="Proteomes" id="UP000501086">
    <property type="component" value="Segment"/>
</dbReference>
<sequence>MGLLDRIQNIVTGPQKSGLVKLRSVDSSGQMAAAIFTGADLGLEGPVSVGQALAVPPVSRAVDLYTAAVSQLTLTASQESASTKWLDWTDGALSPAFRNVSMVLDLFWHRMTCLAVARDAAGDVENGIHIPYHMWDFGPDGLIRVDRGDGNGLMAVNQDEVLFIPGFKQLGFLDYAQDTIRQYRSMCRTINDRAENPKPLLGLKIKEDFIPDDDEADTAHKEWSAMRKAPGGGTAFIPAGIDVQEYGGEDASQWLIEARAAIRLDAANFTNLPASLLEGNSGASGDYSNTLQVQNEFIKLSLALFTKPIEARLSQDDVTPEGVTVSFNAASLDTLTEPAKGNIGTATAGPAPIGDTPA</sequence>
<dbReference type="RefSeq" id="YP_010761523.1">
    <property type="nucleotide sequence ID" value="NC_073598.1"/>
</dbReference>
<accession>A0A6G8R2X4</accession>
<evidence type="ECO:0000256" key="1">
    <source>
        <dbReference type="ARBA" id="ARBA00022950"/>
    </source>
</evidence>
<dbReference type="InterPro" id="IPR006944">
    <property type="entry name" value="Phage/GTA_portal"/>
</dbReference>
<dbReference type="GeneID" id="80090771"/>